<evidence type="ECO:0000313" key="1">
    <source>
        <dbReference type="EMBL" id="GHD32508.1"/>
    </source>
</evidence>
<dbReference type="Gene3D" id="3.30.310.170">
    <property type="entry name" value="Outer membrane protein assembly factor BamC"/>
    <property type="match status" value="1"/>
</dbReference>
<dbReference type="PROSITE" id="PS51257">
    <property type="entry name" value="PROKAR_LIPOPROTEIN"/>
    <property type="match status" value="1"/>
</dbReference>
<sequence length="348" mass="38364">MIRLLSRSALLLPLGLLTGCGWLLGDEGMFPDRTQDYKRAPETAPMDMPNGTEPRQLQEIYAIPSVQDDFVLEGDFEVPRPTPLVAGNADDVVRIQRLGNESWALVAVAPGQLWPQVRSFLAAANIQAARVDAGAGVMETGWVEFETQPMASRFRYRIERGVQRGTSELHVLQMNQAGDVNSWPPASDNLELEGEMLRSVAQYIANSAGDAPVSMIADQAISASGRIAMAESDEGYTYIDLGLPFNRAWAAMPRALESSAFEITDRDRSAGAYYVRFLGPQGQEEDGWFDWLWGDDEDHPLAGRTFRATVTEQGADSVHIRLIPEDADQPLEKREEQALLALIKGNIS</sequence>
<dbReference type="AlphaFoldDB" id="A0A919CK32"/>
<evidence type="ECO:0000313" key="2">
    <source>
        <dbReference type="Proteomes" id="UP000644693"/>
    </source>
</evidence>
<evidence type="ECO:0008006" key="3">
    <source>
        <dbReference type="Google" id="ProtNLM"/>
    </source>
</evidence>
<dbReference type="EMBL" id="BMYM01000001">
    <property type="protein sequence ID" value="GHD32508.1"/>
    <property type="molecule type" value="Genomic_DNA"/>
</dbReference>
<accession>A0A919CK32</accession>
<name>A0A919CK32_9GAMM</name>
<dbReference type="Gene3D" id="3.30.530.50">
    <property type="match status" value="1"/>
</dbReference>
<keyword evidence="2" id="KW-1185">Reference proteome</keyword>
<proteinExistence type="predicted"/>
<dbReference type="InterPro" id="IPR042268">
    <property type="entry name" value="BamC_C"/>
</dbReference>
<organism evidence="1 2">
    <name type="scientific">Parahalioglobus pacificus</name>
    <dbReference type="NCBI Taxonomy" id="930806"/>
    <lineage>
        <taxon>Bacteria</taxon>
        <taxon>Pseudomonadati</taxon>
        <taxon>Pseudomonadota</taxon>
        <taxon>Gammaproteobacteria</taxon>
        <taxon>Cellvibrionales</taxon>
        <taxon>Halieaceae</taxon>
        <taxon>Parahalioglobus</taxon>
    </lineage>
</organism>
<dbReference type="InterPro" id="IPR010653">
    <property type="entry name" value="NlpB/DapX"/>
</dbReference>
<comment type="caution">
    <text evidence="1">The sequence shown here is derived from an EMBL/GenBank/DDBJ whole genome shotgun (WGS) entry which is preliminary data.</text>
</comment>
<gene>
    <name evidence="1" type="ORF">GCM10007053_16890</name>
</gene>
<reference evidence="1" key="2">
    <citation type="submission" date="2020-09" db="EMBL/GenBank/DDBJ databases">
        <authorList>
            <person name="Sun Q."/>
            <person name="Kim S."/>
        </authorList>
    </citation>
    <scope>NUCLEOTIDE SEQUENCE</scope>
    <source>
        <strain evidence="1">KCTC 23430</strain>
    </source>
</reference>
<dbReference type="Pfam" id="PF06804">
    <property type="entry name" value="Lipoprotein_18"/>
    <property type="match status" value="1"/>
</dbReference>
<protein>
    <recommendedName>
        <fullName evidence="3">Outer membrane protein assembly factor BamC</fullName>
    </recommendedName>
</protein>
<dbReference type="Proteomes" id="UP000644693">
    <property type="component" value="Unassembled WGS sequence"/>
</dbReference>
<dbReference type="RefSeq" id="WP_189477089.1">
    <property type="nucleotide sequence ID" value="NZ_BMYM01000001.1"/>
</dbReference>
<reference evidence="1" key="1">
    <citation type="journal article" date="2014" name="Int. J. Syst. Evol. Microbiol.">
        <title>Complete genome sequence of Corynebacterium casei LMG S-19264T (=DSM 44701T), isolated from a smear-ripened cheese.</title>
        <authorList>
            <consortium name="US DOE Joint Genome Institute (JGI-PGF)"/>
            <person name="Walter F."/>
            <person name="Albersmeier A."/>
            <person name="Kalinowski J."/>
            <person name="Ruckert C."/>
        </authorList>
    </citation>
    <scope>NUCLEOTIDE SEQUENCE</scope>
    <source>
        <strain evidence="1">KCTC 23430</strain>
    </source>
</reference>